<dbReference type="InterPro" id="IPR011990">
    <property type="entry name" value="TPR-like_helical_dom_sf"/>
</dbReference>
<reference evidence="5 6" key="1">
    <citation type="submission" date="2023-07" db="EMBL/GenBank/DDBJ databases">
        <title>Sorghum-associated microbial communities from plants grown in Nebraska, USA.</title>
        <authorList>
            <person name="Schachtman D."/>
        </authorList>
    </citation>
    <scope>NUCLEOTIDE SEQUENCE [LARGE SCALE GENOMIC DNA]</scope>
    <source>
        <strain evidence="5 6">3262</strain>
    </source>
</reference>
<dbReference type="SUPFAM" id="SSF47384">
    <property type="entry name" value="Homodimeric domain of signal transducing histidine kinase"/>
    <property type="match status" value="1"/>
</dbReference>
<dbReference type="EMBL" id="JAVDUU010000001">
    <property type="protein sequence ID" value="MDR6941255.1"/>
    <property type="molecule type" value="Genomic_DNA"/>
</dbReference>
<dbReference type="Proteomes" id="UP001247620">
    <property type="component" value="Unassembled WGS sequence"/>
</dbReference>
<evidence type="ECO:0000313" key="6">
    <source>
        <dbReference type="Proteomes" id="UP001247620"/>
    </source>
</evidence>
<gene>
    <name evidence="5" type="ORF">J2W55_001083</name>
</gene>
<evidence type="ECO:0000256" key="3">
    <source>
        <dbReference type="SAM" id="Phobius"/>
    </source>
</evidence>
<keyword evidence="3" id="KW-1133">Transmembrane helix</keyword>
<keyword evidence="3" id="KW-0812">Transmembrane</keyword>
<keyword evidence="6" id="KW-1185">Reference proteome</keyword>
<protein>
    <recommendedName>
        <fullName evidence="2">histidine kinase</fullName>
        <ecNumber evidence="2">2.7.13.3</ecNumber>
    </recommendedName>
</protein>
<keyword evidence="3" id="KW-0472">Membrane</keyword>
<evidence type="ECO:0000256" key="1">
    <source>
        <dbReference type="ARBA" id="ARBA00000085"/>
    </source>
</evidence>
<name>A0ABU1T7Q9_9SPHI</name>
<dbReference type="InterPro" id="IPR003661">
    <property type="entry name" value="HisK_dim/P_dom"/>
</dbReference>
<feature type="chain" id="PRO_5045212808" description="histidine kinase" evidence="4">
    <location>
        <begin position="23"/>
        <end position="488"/>
    </location>
</feature>
<keyword evidence="4" id="KW-0732">Signal</keyword>
<feature type="signal peptide" evidence="4">
    <location>
        <begin position="1"/>
        <end position="22"/>
    </location>
</feature>
<proteinExistence type="predicted"/>
<comment type="catalytic activity">
    <reaction evidence="1">
        <text>ATP + protein L-histidine = ADP + protein N-phospho-L-histidine.</text>
        <dbReference type="EC" id="2.7.13.3"/>
    </reaction>
</comment>
<sequence length="488" mass="56843">MFKRLSLTLLFVLNCCFNAAFSQQAVKRDSLLDYMQLKNQRLREQKVVNYIKANIQDTPLEGLDQEKDLIIRSISGHSLENKKALILFTQAIYQKRLLQFEAGKKSLLAAIEQVQKSSDHFLLYNFFSFMAFIQTDEGNPIDAVYSYGMAKNEVKKLQNPFLETILNVNISDIYYRTGLYSQSLFYLDKAQNLYVGYNLKEENVLRLINYNKAENYFRTGNYDSLNVYHQKLSKLANYTNKLFTSEKRVGYYLLLLKRNYKAAIPIIKALVKDSMFVKVDIDEQYLASAYFNNGQIDSARYVINGLLARPSLVNHPEIKFHLYETLGEIAQLKNDNKMAADYFKLALQQSKQNVNNLTQVGNISSQMKINDVQNLYYENMLAYKKEQLRLRFIVALAFLIVVVITLFYRNNRQKRHYEKLLYAAQKHELATINSHEVRNHLSNILGLLDLMNDDDKEDSELLKTKDYLQYSAEQLDKALRNVSKKLSD</sequence>
<dbReference type="SUPFAM" id="SSF48452">
    <property type="entry name" value="TPR-like"/>
    <property type="match status" value="1"/>
</dbReference>
<accession>A0ABU1T7Q9</accession>
<dbReference type="GO" id="GO:0016301">
    <property type="term" value="F:kinase activity"/>
    <property type="evidence" value="ECO:0007669"/>
    <property type="project" value="UniProtKB-KW"/>
</dbReference>
<feature type="transmembrane region" description="Helical" evidence="3">
    <location>
        <begin position="388"/>
        <end position="408"/>
    </location>
</feature>
<evidence type="ECO:0000313" key="5">
    <source>
        <dbReference type="EMBL" id="MDR6941255.1"/>
    </source>
</evidence>
<comment type="caution">
    <text evidence="5">The sequence shown here is derived from an EMBL/GenBank/DDBJ whole genome shotgun (WGS) entry which is preliminary data.</text>
</comment>
<keyword evidence="5" id="KW-0808">Transferase</keyword>
<organism evidence="5 6">
    <name type="scientific">Mucilaginibacter pocheonensis</name>
    <dbReference type="NCBI Taxonomy" id="398050"/>
    <lineage>
        <taxon>Bacteria</taxon>
        <taxon>Pseudomonadati</taxon>
        <taxon>Bacteroidota</taxon>
        <taxon>Sphingobacteriia</taxon>
        <taxon>Sphingobacteriales</taxon>
        <taxon>Sphingobacteriaceae</taxon>
        <taxon>Mucilaginibacter</taxon>
    </lineage>
</organism>
<keyword evidence="5" id="KW-0418">Kinase</keyword>
<dbReference type="CDD" id="cd00082">
    <property type="entry name" value="HisKA"/>
    <property type="match status" value="1"/>
</dbReference>
<evidence type="ECO:0000256" key="2">
    <source>
        <dbReference type="ARBA" id="ARBA00012438"/>
    </source>
</evidence>
<evidence type="ECO:0000256" key="4">
    <source>
        <dbReference type="SAM" id="SignalP"/>
    </source>
</evidence>
<dbReference type="EC" id="2.7.13.3" evidence="2"/>
<dbReference type="InterPro" id="IPR036097">
    <property type="entry name" value="HisK_dim/P_sf"/>
</dbReference>
<dbReference type="RefSeq" id="WP_310092810.1">
    <property type="nucleotide sequence ID" value="NZ_JAVDUU010000001.1"/>
</dbReference>
<dbReference type="Gene3D" id="1.25.40.10">
    <property type="entry name" value="Tetratricopeptide repeat domain"/>
    <property type="match status" value="1"/>
</dbReference>
<dbReference type="Gene3D" id="1.10.287.130">
    <property type="match status" value="1"/>
</dbReference>